<evidence type="ECO:0000313" key="3">
    <source>
        <dbReference type="EMBL" id="CAL6091033.1"/>
    </source>
</evidence>
<dbReference type="EMBL" id="CAXDID020000432">
    <property type="protein sequence ID" value="CAL6091033.1"/>
    <property type="molecule type" value="Genomic_DNA"/>
</dbReference>
<protein>
    <submittedName>
        <fullName evidence="3">Hypothetical_protein</fullName>
    </submittedName>
</protein>
<gene>
    <name evidence="2" type="ORF">HINF_LOCUS53973</name>
    <name evidence="3" type="ORF">HINF_LOCUS65593</name>
</gene>
<feature type="region of interest" description="Disordered" evidence="1">
    <location>
        <begin position="251"/>
        <end position="271"/>
    </location>
</feature>
<organism evidence="2">
    <name type="scientific">Hexamita inflata</name>
    <dbReference type="NCBI Taxonomy" id="28002"/>
    <lineage>
        <taxon>Eukaryota</taxon>
        <taxon>Metamonada</taxon>
        <taxon>Diplomonadida</taxon>
        <taxon>Hexamitidae</taxon>
        <taxon>Hexamitinae</taxon>
        <taxon>Hexamita</taxon>
    </lineage>
</organism>
<sequence length="389" mass="44978">MKSSYSDSRASELESLIKIMPNQSILQILHELHDDLHENSAYPHNILTKAINQLRVVKARCDNQIELKVILDILCDFKQSEQIVQELLPCLDRVFKIPALSQVQLNSLGLQGGIFTVPSYSLSKSVGLPLNPKPKQLSASNLDDFFVSNTHSNNIHSNAHNVRSASNYISEYEQIQNLSFRSKLIQHSLTRLRNRLQFSKNHSKDVQAELTTIQNAGGENQKLIRFYDKLIRNKSYLAQFVLQTADLSETSRNSFSSRSGRESFSTEPQSELQQQIIQQMMSPKFKNQIEAEVLDPEIRFFAPQNIVAKQQKSDQEKIENDEFKNNEDSDDYEIVHFEPIQFEDEYEAEQDVEKKNNIMEKKREVLENKTEINFIPINLNRSRVKFTKE</sequence>
<comment type="caution">
    <text evidence="2">The sequence shown here is derived from an EMBL/GenBank/DDBJ whole genome shotgun (WGS) entry which is preliminary data.</text>
</comment>
<proteinExistence type="predicted"/>
<name>A0AA86VGY4_9EUKA</name>
<dbReference type="EMBL" id="CATOUU010001005">
    <property type="protein sequence ID" value="CAI9966328.1"/>
    <property type="molecule type" value="Genomic_DNA"/>
</dbReference>
<reference evidence="2" key="1">
    <citation type="submission" date="2023-06" db="EMBL/GenBank/DDBJ databases">
        <authorList>
            <person name="Kurt Z."/>
        </authorList>
    </citation>
    <scope>NUCLEOTIDE SEQUENCE</scope>
</reference>
<evidence type="ECO:0000256" key="1">
    <source>
        <dbReference type="SAM" id="MobiDB-lite"/>
    </source>
</evidence>
<keyword evidence="4" id="KW-1185">Reference proteome</keyword>
<accession>A0AA86VGY4</accession>
<evidence type="ECO:0000313" key="4">
    <source>
        <dbReference type="Proteomes" id="UP001642409"/>
    </source>
</evidence>
<dbReference type="Proteomes" id="UP001642409">
    <property type="component" value="Unassembled WGS sequence"/>
</dbReference>
<dbReference type="AlphaFoldDB" id="A0AA86VGY4"/>
<reference evidence="3 4" key="2">
    <citation type="submission" date="2024-07" db="EMBL/GenBank/DDBJ databases">
        <authorList>
            <person name="Akdeniz Z."/>
        </authorList>
    </citation>
    <scope>NUCLEOTIDE SEQUENCE [LARGE SCALE GENOMIC DNA]</scope>
</reference>
<evidence type="ECO:0000313" key="2">
    <source>
        <dbReference type="EMBL" id="CAI9966328.1"/>
    </source>
</evidence>